<dbReference type="Gene3D" id="1.20.1280.50">
    <property type="match status" value="1"/>
</dbReference>
<dbReference type="InterPro" id="IPR036047">
    <property type="entry name" value="F-box-like_dom_sf"/>
</dbReference>
<evidence type="ECO:0000259" key="3">
    <source>
        <dbReference type="PROSITE" id="PS50181"/>
    </source>
</evidence>
<comment type="caution">
    <text evidence="4">The sequence shown here is derived from an EMBL/GenBank/DDBJ whole genome shotgun (WGS) entry which is preliminary data.</text>
</comment>
<keyword evidence="2" id="KW-0677">Repeat</keyword>
<dbReference type="Proteomes" id="UP001633002">
    <property type="component" value="Unassembled WGS sequence"/>
</dbReference>
<accession>A0ABD3GRY9</accession>
<protein>
    <recommendedName>
        <fullName evidence="3">F-box domain-containing protein</fullName>
    </recommendedName>
</protein>
<dbReference type="Pfam" id="PF00646">
    <property type="entry name" value="F-box"/>
    <property type="match status" value="1"/>
</dbReference>
<dbReference type="PANTHER" id="PTHR46344">
    <property type="entry name" value="OS02G0202900 PROTEIN"/>
    <property type="match status" value="1"/>
</dbReference>
<dbReference type="InterPro" id="IPR006652">
    <property type="entry name" value="Kelch_1"/>
</dbReference>
<proteinExistence type="predicted"/>
<evidence type="ECO:0000313" key="5">
    <source>
        <dbReference type="Proteomes" id="UP001633002"/>
    </source>
</evidence>
<evidence type="ECO:0000313" key="4">
    <source>
        <dbReference type="EMBL" id="KAL3680544.1"/>
    </source>
</evidence>
<dbReference type="PROSITE" id="PS50181">
    <property type="entry name" value="FBOX"/>
    <property type="match status" value="1"/>
</dbReference>
<dbReference type="Gene3D" id="2.120.10.80">
    <property type="entry name" value="Kelch-type beta propeller"/>
    <property type="match status" value="1"/>
</dbReference>
<dbReference type="Pfam" id="PF01344">
    <property type="entry name" value="Kelch_1"/>
    <property type="match status" value="1"/>
</dbReference>
<dbReference type="AlphaFoldDB" id="A0ABD3GRY9"/>
<keyword evidence="1" id="KW-0880">Kelch repeat</keyword>
<reference evidence="4 5" key="1">
    <citation type="submission" date="2024-09" db="EMBL/GenBank/DDBJ databases">
        <title>Chromosome-scale assembly of Riccia sorocarpa.</title>
        <authorList>
            <person name="Paukszto L."/>
        </authorList>
    </citation>
    <scope>NUCLEOTIDE SEQUENCE [LARGE SCALE GENOMIC DNA]</scope>
    <source>
        <strain evidence="4">LP-2024</strain>
        <tissue evidence="4">Aerial parts of the thallus</tissue>
    </source>
</reference>
<dbReference type="SUPFAM" id="SSF117281">
    <property type="entry name" value="Kelch motif"/>
    <property type="match status" value="1"/>
</dbReference>
<name>A0ABD3GRY9_9MARC</name>
<dbReference type="SUPFAM" id="SSF81383">
    <property type="entry name" value="F-box domain"/>
    <property type="match status" value="1"/>
</dbReference>
<dbReference type="InterPro" id="IPR015915">
    <property type="entry name" value="Kelch-typ_b-propeller"/>
</dbReference>
<evidence type="ECO:0000256" key="1">
    <source>
        <dbReference type="ARBA" id="ARBA00022441"/>
    </source>
</evidence>
<dbReference type="SMART" id="SM00256">
    <property type="entry name" value="FBOX"/>
    <property type="match status" value="1"/>
</dbReference>
<feature type="domain" description="F-box" evidence="3">
    <location>
        <begin position="80"/>
        <end position="129"/>
    </location>
</feature>
<dbReference type="PANTHER" id="PTHR46344:SF27">
    <property type="entry name" value="KELCH REPEAT SUPERFAMILY PROTEIN"/>
    <property type="match status" value="1"/>
</dbReference>
<dbReference type="InterPro" id="IPR001810">
    <property type="entry name" value="F-box_dom"/>
</dbReference>
<keyword evidence="5" id="KW-1185">Reference proteome</keyword>
<evidence type="ECO:0000256" key="2">
    <source>
        <dbReference type="ARBA" id="ARBA00022737"/>
    </source>
</evidence>
<gene>
    <name evidence="4" type="ORF">R1sor_023500</name>
</gene>
<dbReference type="EMBL" id="JBJQOH010000007">
    <property type="protein sequence ID" value="KAL3680544.1"/>
    <property type="molecule type" value="Genomic_DNA"/>
</dbReference>
<sequence>MGTRGGRLEVEFDGPELTCIEPVPSRLVVISSHSYLDEFDGRNSCLQRIHWIPKRKGCEATSKGGGWMREGVRMKEMEPRTSAADLPDEILQICFARLPLRHLPRVRVVCKRWLKLGDAQVLHSLRKSLGLTQPCTFILENEYNSFGSYRGLQGRAFDSQSHKIHPIATLDGPQRLQFGATGADGLVYIIGGRSPLICRTPCKAWVVYSRVDAYEPFSNRWYPLQPMVTGRFGFAAGAFVDPVTRSTKLIVAGGYDQEGEALSLAEVFDFCKGVWKPIASMRNVCGPCRGEIFEGRFYVQQANSGSDAGFEAFDPSTGRWSTYGPRISRFTFKGVDRSGTLKSITLDL</sequence>
<dbReference type="SMART" id="SM00612">
    <property type="entry name" value="Kelch"/>
    <property type="match status" value="2"/>
</dbReference>
<organism evidence="4 5">
    <name type="scientific">Riccia sorocarpa</name>
    <dbReference type="NCBI Taxonomy" id="122646"/>
    <lineage>
        <taxon>Eukaryota</taxon>
        <taxon>Viridiplantae</taxon>
        <taxon>Streptophyta</taxon>
        <taxon>Embryophyta</taxon>
        <taxon>Marchantiophyta</taxon>
        <taxon>Marchantiopsida</taxon>
        <taxon>Marchantiidae</taxon>
        <taxon>Marchantiales</taxon>
        <taxon>Ricciaceae</taxon>
        <taxon>Riccia</taxon>
    </lineage>
</organism>